<dbReference type="Gene3D" id="3.40.190.10">
    <property type="entry name" value="Periplasmic binding protein-like II"/>
    <property type="match status" value="2"/>
</dbReference>
<evidence type="ECO:0000256" key="1">
    <source>
        <dbReference type="ARBA" id="ARBA00004196"/>
    </source>
</evidence>
<dbReference type="InterPro" id="IPR050490">
    <property type="entry name" value="Bact_solute-bd_prot1"/>
</dbReference>
<dbReference type="eggNOG" id="arCOG00153">
    <property type="taxonomic scope" value="Archaea"/>
</dbReference>
<dbReference type="PANTHER" id="PTHR43649:SF31">
    <property type="entry name" value="SN-GLYCEROL-3-PHOSPHATE-BINDING PERIPLASMIC PROTEIN UGPB"/>
    <property type="match status" value="1"/>
</dbReference>
<keyword evidence="3" id="KW-0732">Signal</keyword>
<dbReference type="Pfam" id="PF13416">
    <property type="entry name" value="SBP_bac_8"/>
    <property type="match status" value="1"/>
</dbReference>
<comment type="caution">
    <text evidence="5">The sequence shown here is derived from an EMBL/GenBank/DDBJ whole genome shotgun (WGS) entry which is preliminary data.</text>
</comment>
<feature type="compositionally biased region" description="Low complexity" evidence="4">
    <location>
        <begin position="44"/>
        <end position="61"/>
    </location>
</feature>
<dbReference type="Proteomes" id="UP000193587">
    <property type="component" value="Unassembled WGS sequence"/>
</dbReference>
<evidence type="ECO:0000256" key="4">
    <source>
        <dbReference type="SAM" id="MobiDB-lite"/>
    </source>
</evidence>
<keyword evidence="2" id="KW-0813">Transport</keyword>
<evidence type="ECO:0000256" key="3">
    <source>
        <dbReference type="ARBA" id="ARBA00022729"/>
    </source>
</evidence>
<comment type="subcellular location">
    <subcellularLocation>
        <location evidence="1">Cell envelope</location>
    </subcellularLocation>
</comment>
<evidence type="ECO:0000256" key="2">
    <source>
        <dbReference type="ARBA" id="ARBA00022448"/>
    </source>
</evidence>
<dbReference type="STRING" id="1121945.GCA_000421805_03118"/>
<feature type="region of interest" description="Disordered" evidence="4">
    <location>
        <begin position="35"/>
        <end position="61"/>
    </location>
</feature>
<accession>A0A1X4G7X5</accession>
<dbReference type="CDD" id="cd14748">
    <property type="entry name" value="PBP2_UgpB"/>
    <property type="match status" value="1"/>
</dbReference>
<protein>
    <submittedName>
        <fullName evidence="5">ABC transporter substrate-binding protein</fullName>
    </submittedName>
</protein>
<gene>
    <name evidence="5" type="ORF">B9H04_16440</name>
</gene>
<name>A0A1X4G7X5_HALEZ</name>
<reference evidence="5 6" key="1">
    <citation type="submission" date="2017-04" db="EMBL/GenBank/DDBJ databases">
        <title>MLSA of the genus Halorubrum.</title>
        <authorList>
            <person name="De La Haba R."/>
            <person name="Sanchez-Porro C."/>
            <person name="Infante-Dominguez C."/>
            <person name="Ventosa A."/>
        </authorList>
    </citation>
    <scope>NUCLEOTIDE SEQUENCE [LARGE SCALE GENOMIC DNA]</scope>
    <source>
        <strain evidence="5 6">DSM 17463</strain>
    </source>
</reference>
<dbReference type="InterPro" id="IPR006059">
    <property type="entry name" value="SBP"/>
</dbReference>
<evidence type="ECO:0000313" key="5">
    <source>
        <dbReference type="EMBL" id="OSO91912.1"/>
    </source>
</evidence>
<organism evidence="5 6">
    <name type="scientific">Halorubrum ezzemoulense DSM 17463</name>
    <dbReference type="NCBI Taxonomy" id="1121945"/>
    <lineage>
        <taxon>Archaea</taxon>
        <taxon>Methanobacteriati</taxon>
        <taxon>Methanobacteriota</taxon>
        <taxon>Stenosarchaea group</taxon>
        <taxon>Halobacteria</taxon>
        <taxon>Halobacteriales</taxon>
        <taxon>Haloferacaceae</taxon>
        <taxon>Halorubrum</taxon>
    </lineage>
</organism>
<dbReference type="AlphaFoldDB" id="A0A1X4G7X5"/>
<proteinExistence type="predicted"/>
<sequence length="473" mass="50831">MVNSNGSHSGRRRFLQTTGAATVGLASAGCLGATSGGSDGADGSDGSSSSTNSASSESSGETTITWWHAMGGNLGETVDALAADFNEQSSGVTVETSYKGSYDETLNAVTSAIGAGEAPELAQIVDLGSRLAIDSGAFVPMEEALPSDRIDWSDFQDPVIDYYSFDDTVYSMPFNSSNPIFYYNKDMFEEAGLNPESPPSTLAEIREVSETIVDQGIAEQGITFANVSWFPEQWFAEANVPLVNEENGRAGDPTEINLDTDTADRVFGWWADMHADGLYNHAGVGNWGAAQQAFLNGQTAMWISSTAGVASATAGAEENGFELGTGYYPTVGDTRTGVVIGGASLWMTRGLSEEKRQGLTDFLLWLAEPEQQAFWHQNTGYFPISDSAVEYLEEDGWFDENPNFQTAFDQLQETEQTVATQGWQAGPASEVRTIIQDGYVSMINSDVTVESKLEEMKTEADDVLQSYIQSKGN</sequence>
<evidence type="ECO:0000313" key="6">
    <source>
        <dbReference type="Proteomes" id="UP000193587"/>
    </source>
</evidence>
<dbReference type="PROSITE" id="PS51318">
    <property type="entry name" value="TAT"/>
    <property type="match status" value="1"/>
</dbReference>
<dbReference type="InterPro" id="IPR006311">
    <property type="entry name" value="TAT_signal"/>
</dbReference>
<dbReference type="PANTHER" id="PTHR43649">
    <property type="entry name" value="ARABINOSE-BINDING PROTEIN-RELATED"/>
    <property type="match status" value="1"/>
</dbReference>
<dbReference type="EMBL" id="NEDJ01000095">
    <property type="protein sequence ID" value="OSO91912.1"/>
    <property type="molecule type" value="Genomic_DNA"/>
</dbReference>
<dbReference type="SUPFAM" id="SSF53850">
    <property type="entry name" value="Periplasmic binding protein-like II"/>
    <property type="match status" value="1"/>
</dbReference>